<organism evidence="2 3">
    <name type="scientific">Thelonectria olida</name>
    <dbReference type="NCBI Taxonomy" id="1576542"/>
    <lineage>
        <taxon>Eukaryota</taxon>
        <taxon>Fungi</taxon>
        <taxon>Dikarya</taxon>
        <taxon>Ascomycota</taxon>
        <taxon>Pezizomycotina</taxon>
        <taxon>Sordariomycetes</taxon>
        <taxon>Hypocreomycetidae</taxon>
        <taxon>Hypocreales</taxon>
        <taxon>Nectriaceae</taxon>
        <taxon>Thelonectria</taxon>
    </lineage>
</organism>
<feature type="compositionally biased region" description="Polar residues" evidence="1">
    <location>
        <begin position="236"/>
        <end position="252"/>
    </location>
</feature>
<feature type="region of interest" description="Disordered" evidence="1">
    <location>
        <begin position="191"/>
        <end position="218"/>
    </location>
</feature>
<name>A0A9P9AQZ7_9HYPO</name>
<comment type="caution">
    <text evidence="2">The sequence shown here is derived from an EMBL/GenBank/DDBJ whole genome shotgun (WGS) entry which is preliminary data.</text>
</comment>
<dbReference type="EMBL" id="JAGPYM010000004">
    <property type="protein sequence ID" value="KAH6895717.1"/>
    <property type="molecule type" value="Genomic_DNA"/>
</dbReference>
<reference evidence="2 3" key="1">
    <citation type="journal article" date="2021" name="Nat. Commun.">
        <title>Genetic determinants of endophytism in the Arabidopsis root mycobiome.</title>
        <authorList>
            <person name="Mesny F."/>
            <person name="Miyauchi S."/>
            <person name="Thiergart T."/>
            <person name="Pickel B."/>
            <person name="Atanasova L."/>
            <person name="Karlsson M."/>
            <person name="Huettel B."/>
            <person name="Barry K.W."/>
            <person name="Haridas S."/>
            <person name="Chen C."/>
            <person name="Bauer D."/>
            <person name="Andreopoulos W."/>
            <person name="Pangilinan J."/>
            <person name="LaButti K."/>
            <person name="Riley R."/>
            <person name="Lipzen A."/>
            <person name="Clum A."/>
            <person name="Drula E."/>
            <person name="Henrissat B."/>
            <person name="Kohler A."/>
            <person name="Grigoriev I.V."/>
            <person name="Martin F.M."/>
            <person name="Hacquard S."/>
        </authorList>
    </citation>
    <scope>NUCLEOTIDE SEQUENCE [LARGE SCALE GENOMIC DNA]</scope>
    <source>
        <strain evidence="2 3">MPI-CAGE-CH-0241</strain>
    </source>
</reference>
<evidence type="ECO:0000256" key="1">
    <source>
        <dbReference type="SAM" id="MobiDB-lite"/>
    </source>
</evidence>
<evidence type="ECO:0000313" key="2">
    <source>
        <dbReference type="EMBL" id="KAH6895717.1"/>
    </source>
</evidence>
<keyword evidence="3" id="KW-1185">Reference proteome</keyword>
<accession>A0A9P9AQZ7</accession>
<dbReference type="Proteomes" id="UP000777438">
    <property type="component" value="Unassembled WGS sequence"/>
</dbReference>
<dbReference type="AlphaFoldDB" id="A0A9P9AQZ7"/>
<feature type="region of interest" description="Disordered" evidence="1">
    <location>
        <begin position="232"/>
        <end position="260"/>
    </location>
</feature>
<protein>
    <submittedName>
        <fullName evidence="2">Uncharacterized protein</fullName>
    </submittedName>
</protein>
<evidence type="ECO:0000313" key="3">
    <source>
        <dbReference type="Proteomes" id="UP000777438"/>
    </source>
</evidence>
<gene>
    <name evidence="2" type="ORF">B0T10DRAFT_587214</name>
</gene>
<sequence length="260" mass="29027">MWSVSGRLKSEPSLQRFREVRPSPIESVNQSSRRQWLLPLRVGCLPCHSFPAPSSPTPQLQQPAIERMGAALTTWEGWASPHSRSRASSRGAGASNGPGFFSSSIVLMGSRRFSTSDFFFSKRRQSTLSLFTKHSPSLCGFSSIVADAFTDTWTGPTRKRRKRGSICVMAFRIDGMDPWISHRHHWVEMREKRPRNRKSSTVNPYNSKGPLWRSSDPNPGYGCAAKLSRAVGGFTQGTNGSARSSRPSQQPNHGWAFRDE</sequence>
<proteinExistence type="predicted"/>